<gene>
    <name evidence="1" type="ORF">PsorP6_001707</name>
</gene>
<name>A0ACC0WWL5_9STRA</name>
<dbReference type="Proteomes" id="UP001163321">
    <property type="component" value="Chromosome 1"/>
</dbReference>
<evidence type="ECO:0000313" key="1">
    <source>
        <dbReference type="EMBL" id="KAI9922483.1"/>
    </source>
</evidence>
<sequence length="679" mass="74301">MPASTGTDRIVHVTRGAEPEDPLDELCNNTADPLTSVAFLPEMPRTGVPTRVAARNFDFRGLILPGSFNPVHNGHITLARTAQQLVHARTGLDLPVAFELAVSNADKGAIDRSTIVARIAACETAFNGDAWPVFVTQAPLFRDKARVFPGCTFVVGADTVRRLVDPTYYQGNEHEMVLQLDAIARQGYWKGMCSFLRRLATPKAEARKEREERNAKHLMERLLSAVYNRQPHVKVVVAVTGGGVSAARFLFCPGSSSTLLHFTVPYSRASLESFLGSGPPSTTLVKLGKCCTAETAERMAWAAWTQAMELSRQEADATDASNAVQVSSAFERYRAAIGIACTAGLATTYPKKGPHECFLSVCKAARFSGASPTRTWWRPHCETVHIEFDKTVGRSRSEEDKRVSQWLVYLLSKAADVDKDAVHAFHTALEAASTGTDRIVHVTRGAEPEDPLDELCNNTADPLTSVAFLPEMPRTGVPTRVAARNFDFRGLILPGSFNPVHNGHITLARTAQQLVHARTGLDLPVAFELAVSNADKGAIDRSTIVARIAACETAFNGDAWPVFVTQAPLFRDKARVFPGCTFVVGADTVRRLVDPTYYQGNEHEMVLQLDAIARQGCSFVVAGRVETTTHRFVSAHEVVETYVPSLFRRLFVPIPQSTFRMDISSTAIRRDVVCGHVDI</sequence>
<keyword evidence="2" id="KW-1185">Reference proteome</keyword>
<protein>
    <submittedName>
        <fullName evidence="1">Uncharacterized protein</fullName>
    </submittedName>
</protein>
<comment type="caution">
    <text evidence="1">The sequence shown here is derived from an EMBL/GenBank/DDBJ whole genome shotgun (WGS) entry which is preliminary data.</text>
</comment>
<proteinExistence type="predicted"/>
<reference evidence="1 2" key="1">
    <citation type="journal article" date="2022" name="bioRxiv">
        <title>The genome of the oomycete Peronosclerospora sorghi, a cosmopolitan pathogen of maize and sorghum, is inflated with dispersed pseudogenes.</title>
        <authorList>
            <person name="Fletcher K."/>
            <person name="Martin F."/>
            <person name="Isakeit T."/>
            <person name="Cavanaugh K."/>
            <person name="Magill C."/>
            <person name="Michelmore R."/>
        </authorList>
    </citation>
    <scope>NUCLEOTIDE SEQUENCE [LARGE SCALE GENOMIC DNA]</scope>
    <source>
        <strain evidence="1">P6</strain>
    </source>
</reference>
<organism evidence="1 2">
    <name type="scientific">Peronosclerospora sorghi</name>
    <dbReference type="NCBI Taxonomy" id="230839"/>
    <lineage>
        <taxon>Eukaryota</taxon>
        <taxon>Sar</taxon>
        <taxon>Stramenopiles</taxon>
        <taxon>Oomycota</taxon>
        <taxon>Peronosporomycetes</taxon>
        <taxon>Peronosporales</taxon>
        <taxon>Peronosporaceae</taxon>
        <taxon>Peronosclerospora</taxon>
    </lineage>
</organism>
<evidence type="ECO:0000313" key="2">
    <source>
        <dbReference type="Proteomes" id="UP001163321"/>
    </source>
</evidence>
<accession>A0ACC0WWL5</accession>
<dbReference type="EMBL" id="CM047580">
    <property type="protein sequence ID" value="KAI9922483.1"/>
    <property type="molecule type" value="Genomic_DNA"/>
</dbReference>